<proteinExistence type="predicted"/>
<dbReference type="EMBL" id="MGDE01000027">
    <property type="protein sequence ID" value="OGL47593.1"/>
    <property type="molecule type" value="Genomic_DNA"/>
</dbReference>
<dbReference type="GO" id="GO:0003677">
    <property type="term" value="F:DNA binding"/>
    <property type="evidence" value="ECO:0007669"/>
    <property type="project" value="InterPro"/>
</dbReference>
<dbReference type="PANTHER" id="PTHR13370">
    <property type="entry name" value="RNA METHYLASE-RELATED"/>
    <property type="match status" value="1"/>
</dbReference>
<dbReference type="AlphaFoldDB" id="A0A1F7S194"/>
<dbReference type="GO" id="GO:0005737">
    <property type="term" value="C:cytoplasm"/>
    <property type="evidence" value="ECO:0007669"/>
    <property type="project" value="TreeGrafter"/>
</dbReference>
<dbReference type="GO" id="GO:0008170">
    <property type="term" value="F:N-methyltransferase activity"/>
    <property type="evidence" value="ECO:0007669"/>
    <property type="project" value="InterPro"/>
</dbReference>
<dbReference type="Gene3D" id="3.40.50.150">
    <property type="entry name" value="Vaccinia Virus protein VP39"/>
    <property type="match status" value="1"/>
</dbReference>
<protein>
    <recommendedName>
        <fullName evidence="4">DNA methylase N-4/N-6 domain-containing protein</fullName>
    </recommendedName>
</protein>
<keyword evidence="3" id="KW-0949">S-adenosyl-L-methionine</keyword>
<evidence type="ECO:0000259" key="4">
    <source>
        <dbReference type="Pfam" id="PF01555"/>
    </source>
</evidence>
<dbReference type="InterPro" id="IPR002295">
    <property type="entry name" value="N4/N6-MTase_EcoPI_Mod-like"/>
</dbReference>
<evidence type="ECO:0000256" key="3">
    <source>
        <dbReference type="ARBA" id="ARBA00022691"/>
    </source>
</evidence>
<dbReference type="PRINTS" id="PR00506">
    <property type="entry name" value="D21N6MTFRASE"/>
</dbReference>
<dbReference type="PANTHER" id="PTHR13370:SF3">
    <property type="entry name" value="TRNA (GUANINE(10)-N2)-METHYLTRANSFERASE HOMOLOG"/>
    <property type="match status" value="1"/>
</dbReference>
<comment type="caution">
    <text evidence="5">The sequence shown here is derived from an EMBL/GenBank/DDBJ whole genome shotgun (WGS) entry which is preliminary data.</text>
</comment>
<evidence type="ECO:0000313" key="6">
    <source>
        <dbReference type="Proteomes" id="UP000178797"/>
    </source>
</evidence>
<dbReference type="Pfam" id="PF01555">
    <property type="entry name" value="N6_N4_Mtase"/>
    <property type="match status" value="1"/>
</dbReference>
<evidence type="ECO:0000313" key="5">
    <source>
        <dbReference type="EMBL" id="OGL47593.1"/>
    </source>
</evidence>
<evidence type="ECO:0000256" key="2">
    <source>
        <dbReference type="ARBA" id="ARBA00022679"/>
    </source>
</evidence>
<accession>A0A1F7S194</accession>
<feature type="domain" description="DNA methylase N-4/N-6" evidence="4">
    <location>
        <begin position="136"/>
        <end position="386"/>
    </location>
</feature>
<dbReference type="SUPFAM" id="SSF53335">
    <property type="entry name" value="S-adenosyl-L-methionine-dependent methyltransferases"/>
    <property type="match status" value="1"/>
</dbReference>
<name>A0A1F7S194_9BACT</name>
<dbReference type="InterPro" id="IPR002941">
    <property type="entry name" value="DNA_methylase_N4/N6"/>
</dbReference>
<dbReference type="InterPro" id="IPR029063">
    <property type="entry name" value="SAM-dependent_MTases_sf"/>
</dbReference>
<keyword evidence="1" id="KW-0489">Methyltransferase</keyword>
<evidence type="ECO:0000256" key="1">
    <source>
        <dbReference type="ARBA" id="ARBA00022603"/>
    </source>
</evidence>
<keyword evidence="2" id="KW-0808">Transferase</keyword>
<organism evidence="5 6">
    <name type="scientific">Candidatus Schekmanbacteria bacterium RBG_16_38_10</name>
    <dbReference type="NCBI Taxonomy" id="1817879"/>
    <lineage>
        <taxon>Bacteria</taxon>
        <taxon>Candidatus Schekmaniibacteriota</taxon>
    </lineage>
</organism>
<gene>
    <name evidence="5" type="ORF">A2W05_10945</name>
</gene>
<reference evidence="5 6" key="1">
    <citation type="journal article" date="2016" name="Nat. Commun.">
        <title>Thousands of microbial genomes shed light on interconnected biogeochemical processes in an aquifer system.</title>
        <authorList>
            <person name="Anantharaman K."/>
            <person name="Brown C.T."/>
            <person name="Hug L.A."/>
            <person name="Sharon I."/>
            <person name="Castelle C.J."/>
            <person name="Probst A.J."/>
            <person name="Thomas B.C."/>
            <person name="Singh A."/>
            <person name="Wilkins M.J."/>
            <person name="Karaoz U."/>
            <person name="Brodie E.L."/>
            <person name="Williams K.H."/>
            <person name="Hubbard S.S."/>
            <person name="Banfield J.F."/>
        </authorList>
    </citation>
    <scope>NUCLEOTIDE SEQUENCE [LARGE SCALE GENOMIC DNA]</scope>
</reference>
<sequence>MKILSNGNIEEIVSLLEKNKPLPKEFKESLISQLNELKHSILFNTKKEYELIYEDKGREEDILADTMAVPLQKVKTFRNGDNSSNPTLEKGGKGGFSGKNSWTNMLIFGDNLQVLKTLWQMKEKGKLTNADGTPGVRLIYIDPPFATKQEFRGSQDQKAYQDKIAGARFLEFLRKRLIFLRELLSEDGSIYVHLDEKKSHYVKTLIDEVFGEHNFRNEIIWCYSTMQTVKTRFANKHETIFVYQKTDNAIFNITYEDYPEDYARRFKYEDKKGKFMIRSKTGQGDLTLQDEKRNPEGTYRQYMKEGSLPKDWWIVDMLNSNSKERLDANNYPTQKPEALLERIIKASSNPGDLVLDCFPGSGTTLSVAEKLGRRWIGVDCGKLAIYTMQKRLLDIAESKSLRGEAEAISKDEIPRYTRNDTFSTKKKYGKQCKPFTLYNAGLYDYKMIKELPWEQYHDFALKLFQCRDEKHEISKIELDGYLGADSVMVFNYQKYKNTMMDRGFIDDLHKYLGDKIGRRFFIIAPAASVQFLEDYIEKGKAKYYILRIPYSIIEEIHNRGFSKIKQPVSEMDVNDTVDAVGFDFIQVPTVECKYYLDKPKNPDLLNQKTKECVIKIEKFESKVLSRKPVEYENLETLSMVMLDYDFDGEVFDLDEVFYAEELKKNDYEVRFAEEKVKGQMMIIYIDIFGNEKREIKTLKDFYRLR</sequence>
<dbReference type="Proteomes" id="UP000178797">
    <property type="component" value="Unassembled WGS sequence"/>
</dbReference>
<dbReference type="GO" id="GO:0032259">
    <property type="term" value="P:methylation"/>
    <property type="evidence" value="ECO:0007669"/>
    <property type="project" value="UniProtKB-KW"/>
</dbReference>